<evidence type="ECO:0000256" key="11">
    <source>
        <dbReference type="PIRNR" id="PIRNR008835"/>
    </source>
</evidence>
<keyword evidence="4" id="KW-0812">Transmembrane</keyword>
<protein>
    <recommendedName>
        <fullName evidence="11">Mitochondrial fission 1 protein</fullName>
    </recommendedName>
</protein>
<dbReference type="Pfam" id="PF14853">
    <property type="entry name" value="Fis1_TPR_C"/>
    <property type="match status" value="1"/>
</dbReference>
<comment type="caution">
    <text evidence="12">The sequence shown here is derived from an EMBL/GenBank/DDBJ whole genome shotgun (WGS) entry which is preliminary data.</text>
</comment>
<evidence type="ECO:0000256" key="2">
    <source>
        <dbReference type="ARBA" id="ARBA00004572"/>
    </source>
</evidence>
<dbReference type="GO" id="GO:0005741">
    <property type="term" value="C:mitochondrial outer membrane"/>
    <property type="evidence" value="ECO:0007669"/>
    <property type="project" value="UniProtKB-SubCell"/>
</dbReference>
<dbReference type="OrthoDB" id="421154at2759"/>
<dbReference type="GO" id="GO:0016559">
    <property type="term" value="P:peroxisome fission"/>
    <property type="evidence" value="ECO:0007669"/>
    <property type="project" value="TreeGrafter"/>
</dbReference>
<comment type="subcellular location">
    <subcellularLocation>
        <location evidence="2">Mitochondrion outer membrane</location>
        <topology evidence="2">Single-pass membrane protein</topology>
    </subcellularLocation>
    <subcellularLocation>
        <location evidence="1">Peroxisome membrane</location>
        <topology evidence="1">Single-pass membrane protein</topology>
    </subcellularLocation>
</comment>
<gene>
    <name evidence="12" type="ORF">PACLA_8A023426</name>
</gene>
<comment type="domain">
    <text evidence="11">The C-terminus is required for mitochondrial localization, while the N-terminus is necessary for mitochondrial fission.</text>
</comment>
<evidence type="ECO:0000313" key="12">
    <source>
        <dbReference type="EMBL" id="CAB4014251.1"/>
    </source>
</evidence>
<dbReference type="SMART" id="SM00028">
    <property type="entry name" value="TPR"/>
    <property type="match status" value="1"/>
</dbReference>
<dbReference type="Pfam" id="PF14852">
    <property type="entry name" value="Fis1_TPR_N"/>
    <property type="match status" value="1"/>
</dbReference>
<keyword evidence="10" id="KW-0576">Peroxisome</keyword>
<dbReference type="PANTHER" id="PTHR13247:SF0">
    <property type="entry name" value="MITOCHONDRIAL FISSION 1 PROTEIN"/>
    <property type="match status" value="1"/>
</dbReference>
<dbReference type="AlphaFoldDB" id="A0A6S7JB41"/>
<evidence type="ECO:0000256" key="3">
    <source>
        <dbReference type="ARBA" id="ARBA00008937"/>
    </source>
</evidence>
<dbReference type="GO" id="GO:0000266">
    <property type="term" value="P:mitochondrial fission"/>
    <property type="evidence" value="ECO:0007669"/>
    <property type="project" value="UniProtKB-UniRule"/>
</dbReference>
<dbReference type="EMBL" id="CACRXK020008217">
    <property type="protein sequence ID" value="CAB4014251.1"/>
    <property type="molecule type" value="Genomic_DNA"/>
</dbReference>
<dbReference type="CDD" id="cd12212">
    <property type="entry name" value="Fis1"/>
    <property type="match status" value="1"/>
</dbReference>
<proteinExistence type="inferred from homology"/>
<sequence length="141" mass="15745">MRFEEKYKTELETGQVSKHTQFNYAWSLTRSPNTNDIKKGAHLLQDLCTHGTDQRDYLYFLAEANYKLSEYQIALKYINRVLDIEPNNKQAKELKEKIEKKMKRDGVLGAAIAGAGMVVVGGTVLALAGAAALVGILVKKK</sequence>
<dbReference type="PIRSF" id="PIRSF008835">
    <property type="entry name" value="TPR_repeat_11_Fis1"/>
    <property type="match status" value="1"/>
</dbReference>
<evidence type="ECO:0000256" key="6">
    <source>
        <dbReference type="ARBA" id="ARBA00022787"/>
    </source>
</evidence>
<dbReference type="InterPro" id="IPR019734">
    <property type="entry name" value="TPR_rpt"/>
</dbReference>
<evidence type="ECO:0000256" key="10">
    <source>
        <dbReference type="ARBA" id="ARBA00023140"/>
    </source>
</evidence>
<evidence type="ECO:0000256" key="9">
    <source>
        <dbReference type="ARBA" id="ARBA00023136"/>
    </source>
</evidence>
<dbReference type="PANTHER" id="PTHR13247">
    <property type="entry name" value="TETRATRICOPEPTIDE REPEAT PROTEIN 11 TPR REPEAT PROTEIN 11"/>
    <property type="match status" value="1"/>
</dbReference>
<reference evidence="12" key="1">
    <citation type="submission" date="2020-04" db="EMBL/GenBank/DDBJ databases">
        <authorList>
            <person name="Alioto T."/>
            <person name="Alioto T."/>
            <person name="Gomez Garrido J."/>
        </authorList>
    </citation>
    <scope>NUCLEOTIDE SEQUENCE</scope>
    <source>
        <strain evidence="12">A484AB</strain>
    </source>
</reference>
<dbReference type="GO" id="GO:0043653">
    <property type="term" value="P:mitochondrial fragmentation involved in apoptotic process"/>
    <property type="evidence" value="ECO:0007669"/>
    <property type="project" value="TreeGrafter"/>
</dbReference>
<keyword evidence="8 11" id="KW-0496">Mitochondrion</keyword>
<dbReference type="SUPFAM" id="SSF48452">
    <property type="entry name" value="TPR-like"/>
    <property type="match status" value="1"/>
</dbReference>
<name>A0A6S7JB41_PARCT</name>
<comment type="similarity">
    <text evidence="3 11">Belongs to the FIS1 family.</text>
</comment>
<evidence type="ECO:0000256" key="4">
    <source>
        <dbReference type="ARBA" id="ARBA00022692"/>
    </source>
</evidence>
<dbReference type="FunFam" id="1.25.40.10:FF:000147">
    <property type="entry name" value="Mitochondrial fission 1 protein"/>
    <property type="match status" value="1"/>
</dbReference>
<evidence type="ECO:0000256" key="7">
    <source>
        <dbReference type="ARBA" id="ARBA00022989"/>
    </source>
</evidence>
<dbReference type="InterPro" id="IPR016543">
    <property type="entry name" value="Fis1"/>
</dbReference>
<dbReference type="PROSITE" id="PS50005">
    <property type="entry name" value="TPR"/>
    <property type="match status" value="1"/>
</dbReference>
<dbReference type="GO" id="GO:0005778">
    <property type="term" value="C:peroxisomal membrane"/>
    <property type="evidence" value="ECO:0007669"/>
    <property type="project" value="UniProtKB-SubCell"/>
</dbReference>
<keyword evidence="6 11" id="KW-1000">Mitochondrion outer membrane</keyword>
<keyword evidence="9 11" id="KW-0472">Membrane</keyword>
<comment type="function">
    <text evidence="11">Involved in the fragmentation of the mitochondrial network and its perinuclear clustering.</text>
</comment>
<keyword evidence="5" id="KW-0053">Apoptosis</keyword>
<dbReference type="InterPro" id="IPR028061">
    <property type="entry name" value="Fis1_TPR_C"/>
</dbReference>
<keyword evidence="13" id="KW-1185">Reference proteome</keyword>
<dbReference type="Proteomes" id="UP001152795">
    <property type="component" value="Unassembled WGS sequence"/>
</dbReference>
<dbReference type="GO" id="GO:0000422">
    <property type="term" value="P:autophagy of mitochondrion"/>
    <property type="evidence" value="ECO:0007669"/>
    <property type="project" value="TreeGrafter"/>
</dbReference>
<evidence type="ECO:0000256" key="1">
    <source>
        <dbReference type="ARBA" id="ARBA00004549"/>
    </source>
</evidence>
<dbReference type="InterPro" id="IPR028058">
    <property type="entry name" value="Fis1_TPR_N"/>
</dbReference>
<keyword evidence="7" id="KW-1133">Transmembrane helix</keyword>
<dbReference type="InterPro" id="IPR011990">
    <property type="entry name" value="TPR-like_helical_dom_sf"/>
</dbReference>
<evidence type="ECO:0000313" key="13">
    <source>
        <dbReference type="Proteomes" id="UP001152795"/>
    </source>
</evidence>
<organism evidence="12 13">
    <name type="scientific">Paramuricea clavata</name>
    <name type="common">Red gorgonian</name>
    <name type="synonym">Violescent sea-whip</name>
    <dbReference type="NCBI Taxonomy" id="317549"/>
    <lineage>
        <taxon>Eukaryota</taxon>
        <taxon>Metazoa</taxon>
        <taxon>Cnidaria</taxon>
        <taxon>Anthozoa</taxon>
        <taxon>Octocorallia</taxon>
        <taxon>Malacalcyonacea</taxon>
        <taxon>Plexauridae</taxon>
        <taxon>Paramuricea</taxon>
    </lineage>
</organism>
<evidence type="ECO:0000256" key="5">
    <source>
        <dbReference type="ARBA" id="ARBA00022703"/>
    </source>
</evidence>
<evidence type="ECO:0000256" key="8">
    <source>
        <dbReference type="ARBA" id="ARBA00023128"/>
    </source>
</evidence>
<accession>A0A6S7JB41</accession>
<dbReference type="InterPro" id="IPR033745">
    <property type="entry name" value="Fis1_cytosol"/>
</dbReference>
<dbReference type="Gene3D" id="1.25.40.10">
    <property type="entry name" value="Tetratricopeptide repeat domain"/>
    <property type="match status" value="1"/>
</dbReference>